<comment type="similarity">
    <text evidence="2 10">Belongs to the mitochondrial carrier (TC 2.A.29) family.</text>
</comment>
<accession>A4SBB0</accession>
<dbReference type="GO" id="GO:0080122">
    <property type="term" value="F:AMP transmembrane transporter activity"/>
    <property type="evidence" value="ECO:0007669"/>
    <property type="project" value="TreeGrafter"/>
</dbReference>
<dbReference type="InterPro" id="IPR018108">
    <property type="entry name" value="MCP_transmembrane"/>
</dbReference>
<dbReference type="OrthoDB" id="2019556at2759"/>
<feature type="region of interest" description="Disordered" evidence="11">
    <location>
        <begin position="138"/>
        <end position="158"/>
    </location>
</feature>
<dbReference type="GO" id="GO:0044610">
    <property type="term" value="F:FMN transmembrane transporter activity"/>
    <property type="evidence" value="ECO:0007669"/>
    <property type="project" value="TreeGrafter"/>
</dbReference>
<evidence type="ECO:0000313" key="14">
    <source>
        <dbReference type="Proteomes" id="UP000001568"/>
    </source>
</evidence>
<dbReference type="PANTHER" id="PTHR45939">
    <property type="entry name" value="PEROXISOMAL MEMBRANE PROTEIN PMP34-RELATED"/>
    <property type="match status" value="1"/>
</dbReference>
<dbReference type="InterPro" id="IPR052217">
    <property type="entry name" value="Mito/Peroxisomal_Carrier"/>
</dbReference>
<dbReference type="GeneID" id="5006800"/>
<feature type="transmembrane region" description="Helical" evidence="12">
    <location>
        <begin position="102"/>
        <end position="123"/>
    </location>
</feature>
<dbReference type="GO" id="GO:0015228">
    <property type="term" value="F:coenzyme A transmembrane transporter activity"/>
    <property type="evidence" value="ECO:0007669"/>
    <property type="project" value="TreeGrafter"/>
</dbReference>
<evidence type="ECO:0000256" key="8">
    <source>
        <dbReference type="ARBA" id="ARBA00023140"/>
    </source>
</evidence>
<dbReference type="GO" id="GO:0005347">
    <property type="term" value="F:ATP transmembrane transporter activity"/>
    <property type="evidence" value="ECO:0007669"/>
    <property type="project" value="TreeGrafter"/>
</dbReference>
<dbReference type="AlphaFoldDB" id="A4SBB0"/>
<dbReference type="Gramene" id="ABP00904">
    <property type="protein sequence ID" value="ABP00904"/>
    <property type="gene ID" value="OSTLU_43906"/>
</dbReference>
<dbReference type="Proteomes" id="UP000001568">
    <property type="component" value="Chromosome 20"/>
</dbReference>
<keyword evidence="14" id="KW-1185">Reference proteome</keyword>
<proteinExistence type="inferred from homology"/>
<feature type="transmembrane region" description="Helical" evidence="12">
    <location>
        <begin position="13"/>
        <end position="33"/>
    </location>
</feature>
<feature type="repeat" description="Solcar" evidence="9">
    <location>
        <begin position="215"/>
        <end position="306"/>
    </location>
</feature>
<evidence type="ECO:0000256" key="4">
    <source>
        <dbReference type="ARBA" id="ARBA00022692"/>
    </source>
</evidence>
<name>A4SBB0_OSTLU</name>
<evidence type="ECO:0000256" key="11">
    <source>
        <dbReference type="SAM" id="MobiDB-lite"/>
    </source>
</evidence>
<keyword evidence="8" id="KW-0576">Peroxisome</keyword>
<evidence type="ECO:0000256" key="2">
    <source>
        <dbReference type="ARBA" id="ARBA00006375"/>
    </source>
</evidence>
<evidence type="ECO:0000256" key="9">
    <source>
        <dbReference type="PROSITE-ProRule" id="PRU00282"/>
    </source>
</evidence>
<protein>
    <submittedName>
        <fullName evidence="13">MC family transporter: peroxisomal membrane protein</fullName>
    </submittedName>
</protein>
<sequence length="315" mass="34207">MPPVDARDDVVEAAAGTLGALLALVTTYPLITLNTRQHVTRRRERDGDDGDDAPSTSSLSSMYDGIEPALVGTACSQAVYNYWYSRANGTYRARRGRDATGAASLAIASFAGCVNVLMTLPIWTIVTKMQADTAAAKLRSATSEGGKKNGDQNGSGKKKRSFFDIAREVVRDGGVCGLWQGLTPSLVMVANPALQYAFYETVAKWRLKRDRKTTLSAPEIFVFGACAKFGATMLTYPLMVVKSRLQVVSKDMADDRMRYRGTAHAVRCMAAEEGLGVFYKGIETKLTQTILAAALMFTVKEKLAESVYAARRVLV</sequence>
<dbReference type="GO" id="GO:0044375">
    <property type="term" value="P:regulation of peroxisome size"/>
    <property type="evidence" value="ECO:0007669"/>
    <property type="project" value="EnsemblPlants"/>
</dbReference>
<dbReference type="SUPFAM" id="SSF103506">
    <property type="entry name" value="Mitochondrial carrier"/>
    <property type="match status" value="1"/>
</dbReference>
<keyword evidence="3 10" id="KW-0813">Transport</keyword>
<dbReference type="PROSITE" id="PS50920">
    <property type="entry name" value="SOLCAR"/>
    <property type="match status" value="2"/>
</dbReference>
<evidence type="ECO:0000256" key="5">
    <source>
        <dbReference type="ARBA" id="ARBA00022737"/>
    </source>
</evidence>
<feature type="region of interest" description="Disordered" evidence="11">
    <location>
        <begin position="37"/>
        <end position="61"/>
    </location>
</feature>
<dbReference type="GO" id="GO:0015217">
    <property type="term" value="F:ADP transmembrane transporter activity"/>
    <property type="evidence" value="ECO:0007669"/>
    <property type="project" value="TreeGrafter"/>
</dbReference>
<gene>
    <name evidence="13" type="ORF">OSTLU_43906</name>
</gene>
<dbReference type="RefSeq" id="XP_001422587.1">
    <property type="nucleotide sequence ID" value="XM_001422550.1"/>
</dbReference>
<keyword evidence="6 12" id="KW-1133">Transmembrane helix</keyword>
<dbReference type="eggNOG" id="KOG0769">
    <property type="taxonomic scope" value="Eukaryota"/>
</dbReference>
<dbReference type="GO" id="GO:0005778">
    <property type="term" value="C:peroxisomal membrane"/>
    <property type="evidence" value="ECO:0007669"/>
    <property type="project" value="UniProtKB-SubCell"/>
</dbReference>
<feature type="repeat" description="Solcar" evidence="9">
    <location>
        <begin position="99"/>
        <end position="205"/>
    </location>
</feature>
<keyword evidence="4 9" id="KW-0812">Transmembrane</keyword>
<evidence type="ECO:0000256" key="12">
    <source>
        <dbReference type="SAM" id="Phobius"/>
    </source>
</evidence>
<comment type="subcellular location">
    <subcellularLocation>
        <location evidence="1">Peroxisome membrane</location>
        <topology evidence="1">Multi-pass membrane protein</topology>
    </subcellularLocation>
</comment>
<evidence type="ECO:0000256" key="1">
    <source>
        <dbReference type="ARBA" id="ARBA00004585"/>
    </source>
</evidence>
<reference evidence="13 14" key="1">
    <citation type="journal article" date="2007" name="Proc. Natl. Acad. Sci. U.S.A.">
        <title>The tiny eukaryote Ostreococcus provides genomic insights into the paradox of plankton speciation.</title>
        <authorList>
            <person name="Palenik B."/>
            <person name="Grimwood J."/>
            <person name="Aerts A."/>
            <person name="Rouze P."/>
            <person name="Salamov A."/>
            <person name="Putnam N."/>
            <person name="Dupont C."/>
            <person name="Jorgensen R."/>
            <person name="Derelle E."/>
            <person name="Rombauts S."/>
            <person name="Zhou K."/>
            <person name="Otillar R."/>
            <person name="Merchant S.S."/>
            <person name="Podell S."/>
            <person name="Gaasterland T."/>
            <person name="Napoli C."/>
            <person name="Gendler K."/>
            <person name="Manuell A."/>
            <person name="Tai V."/>
            <person name="Vallon O."/>
            <person name="Piganeau G."/>
            <person name="Jancek S."/>
            <person name="Heijde M."/>
            <person name="Jabbari K."/>
            <person name="Bowler C."/>
            <person name="Lohr M."/>
            <person name="Robbens S."/>
            <person name="Werner G."/>
            <person name="Dubchak I."/>
            <person name="Pazour G.J."/>
            <person name="Ren Q."/>
            <person name="Paulsen I."/>
            <person name="Delwiche C."/>
            <person name="Schmutz J."/>
            <person name="Rokhsar D."/>
            <person name="Van de Peer Y."/>
            <person name="Moreau H."/>
            <person name="Grigoriev I.V."/>
        </authorList>
    </citation>
    <scope>NUCLEOTIDE SEQUENCE [LARGE SCALE GENOMIC DNA]</scope>
    <source>
        <strain evidence="13 14">CCE9901</strain>
    </source>
</reference>
<dbReference type="HOGENOM" id="CLU_015166_6_3_1"/>
<dbReference type="STRING" id="436017.A4SBB0"/>
<dbReference type="KEGG" id="olu:OSTLU_43906"/>
<dbReference type="PANTHER" id="PTHR45939:SF5">
    <property type="entry name" value="PEROXISOMAL MEMBRANE PROTEIN PMP34"/>
    <property type="match status" value="1"/>
</dbReference>
<dbReference type="GO" id="GO:0051724">
    <property type="term" value="F:NAD transmembrane transporter activity"/>
    <property type="evidence" value="ECO:0007669"/>
    <property type="project" value="TreeGrafter"/>
</dbReference>
<evidence type="ECO:0000313" key="13">
    <source>
        <dbReference type="EMBL" id="ABP00904.1"/>
    </source>
</evidence>
<dbReference type="Pfam" id="PF00153">
    <property type="entry name" value="Mito_carr"/>
    <property type="match status" value="2"/>
</dbReference>
<dbReference type="GO" id="GO:0015230">
    <property type="term" value="F:FAD transmembrane transporter activity"/>
    <property type="evidence" value="ECO:0007669"/>
    <property type="project" value="TreeGrafter"/>
</dbReference>
<dbReference type="OMA" id="QFMMYEL"/>
<evidence type="ECO:0000256" key="7">
    <source>
        <dbReference type="ARBA" id="ARBA00023136"/>
    </source>
</evidence>
<keyword evidence="7 9" id="KW-0472">Membrane</keyword>
<dbReference type="InterPro" id="IPR023395">
    <property type="entry name" value="MCP_dom_sf"/>
</dbReference>
<dbReference type="EMBL" id="CP000600">
    <property type="protein sequence ID" value="ABP00904.1"/>
    <property type="molecule type" value="Genomic_DNA"/>
</dbReference>
<evidence type="ECO:0000256" key="6">
    <source>
        <dbReference type="ARBA" id="ARBA00022989"/>
    </source>
</evidence>
<evidence type="ECO:0000256" key="10">
    <source>
        <dbReference type="RuleBase" id="RU000488"/>
    </source>
</evidence>
<keyword evidence="5" id="KW-0677">Repeat</keyword>
<organism evidence="13 14">
    <name type="scientific">Ostreococcus lucimarinus (strain CCE9901)</name>
    <dbReference type="NCBI Taxonomy" id="436017"/>
    <lineage>
        <taxon>Eukaryota</taxon>
        <taxon>Viridiplantae</taxon>
        <taxon>Chlorophyta</taxon>
        <taxon>Mamiellophyceae</taxon>
        <taxon>Mamiellales</taxon>
        <taxon>Bathycoccaceae</taxon>
        <taxon>Ostreococcus</taxon>
    </lineage>
</organism>
<dbReference type="Gene3D" id="1.50.40.10">
    <property type="entry name" value="Mitochondrial carrier domain"/>
    <property type="match status" value="1"/>
</dbReference>
<evidence type="ECO:0000256" key="3">
    <source>
        <dbReference type="ARBA" id="ARBA00022448"/>
    </source>
</evidence>